<dbReference type="Gene3D" id="3.30.420.10">
    <property type="entry name" value="Ribonuclease H-like superfamily/Ribonuclease H"/>
    <property type="match status" value="1"/>
</dbReference>
<accession>E3T304</accession>
<dbReference type="Pfam" id="PF00665">
    <property type="entry name" value="rve"/>
    <property type="match status" value="1"/>
</dbReference>
<dbReference type="InterPro" id="IPR048020">
    <property type="entry name" value="Transpos_IS3"/>
</dbReference>
<dbReference type="InterPro" id="IPR036397">
    <property type="entry name" value="RNaseH_sf"/>
</dbReference>
<protein>
    <submittedName>
        <fullName evidence="2">Transposase IS3/IS911 family protein</fullName>
    </submittedName>
</protein>
<dbReference type="NCBIfam" id="NF033516">
    <property type="entry name" value="transpos_IS3"/>
    <property type="match status" value="1"/>
</dbReference>
<sequence>MKVSRSAYYDWYQRGATVIDSGTWHLCHRMKTLFTESRQSLGSRQMMKQLRKEGFEIGRYRVRSLMKKLSLEVKRKKRFVLTTDSKHKQPVAENLLNREFNPEEKNQVWTTDITYIWTLQGWIYLAVVIDLYSRRVVGWSLDKQMTTALVTRALTMAINLRSPPKGLMHHSDRGSQYASKEYQQLLRQSGMVCSMSRKGNCWDNAPTERFFSSLKREWLTGNVYQTRDSAVADVRLYIAYYNSRRLHTTLDDVTPMEFENVLSKVSGLS</sequence>
<organism evidence="2">
    <name type="scientific">uncultured organism</name>
    <dbReference type="NCBI Taxonomy" id="155900"/>
    <lineage>
        <taxon>unclassified sequences</taxon>
        <taxon>environmental samples</taxon>
    </lineage>
</organism>
<dbReference type="Pfam" id="PF13333">
    <property type="entry name" value="rve_2"/>
    <property type="match status" value="1"/>
</dbReference>
<dbReference type="InterPro" id="IPR050900">
    <property type="entry name" value="Transposase_IS3/IS150/IS904"/>
</dbReference>
<dbReference type="PANTHER" id="PTHR46889">
    <property type="entry name" value="TRANSPOSASE INSF FOR INSERTION SEQUENCE IS3B-RELATED"/>
    <property type="match status" value="1"/>
</dbReference>
<dbReference type="AlphaFoldDB" id="E3T304"/>
<name>E3T304_9ZZZZ</name>
<dbReference type="InterPro" id="IPR025948">
    <property type="entry name" value="HTH-like_dom"/>
</dbReference>
<feature type="domain" description="Integrase catalytic" evidence="1">
    <location>
        <begin position="98"/>
        <end position="263"/>
    </location>
</feature>
<proteinExistence type="predicted"/>
<dbReference type="GO" id="GO:0003676">
    <property type="term" value="F:nucleic acid binding"/>
    <property type="evidence" value="ECO:0007669"/>
    <property type="project" value="InterPro"/>
</dbReference>
<dbReference type="PANTHER" id="PTHR46889:SF4">
    <property type="entry name" value="TRANSPOSASE INSO FOR INSERTION SEQUENCE ELEMENT IS911B-RELATED"/>
    <property type="match status" value="1"/>
</dbReference>
<dbReference type="EMBL" id="GU191796">
    <property type="protein sequence ID" value="ACZ28616.1"/>
    <property type="molecule type" value="Genomic_DNA"/>
</dbReference>
<dbReference type="InterPro" id="IPR001584">
    <property type="entry name" value="Integrase_cat-core"/>
</dbReference>
<evidence type="ECO:0000259" key="1">
    <source>
        <dbReference type="PROSITE" id="PS50994"/>
    </source>
</evidence>
<reference evidence="2" key="1">
    <citation type="journal article" date="2011" name="ISME J.">
        <title>Comparative metagenomics of microbial communities inhabiting deep-sea hydrothermal vent chimneys with contrasting chemistries.</title>
        <authorList>
            <person name="Xie W."/>
            <person name="Wang F."/>
            <person name="Guo L."/>
            <person name="Chen Z."/>
            <person name="Sievert S.M."/>
            <person name="Meng J."/>
            <person name="Huang G."/>
            <person name="Li Y."/>
            <person name="Yan Q."/>
            <person name="Wu S."/>
            <person name="Wang X."/>
            <person name="Chen S."/>
            <person name="He G."/>
            <person name="Xiao X."/>
            <person name="Xu A."/>
        </authorList>
    </citation>
    <scope>NUCLEOTIDE SEQUENCE</scope>
</reference>
<dbReference type="GO" id="GO:0015074">
    <property type="term" value="P:DNA integration"/>
    <property type="evidence" value="ECO:0007669"/>
    <property type="project" value="InterPro"/>
</dbReference>
<dbReference type="Pfam" id="PF13276">
    <property type="entry name" value="HTH_21"/>
    <property type="match status" value="1"/>
</dbReference>
<evidence type="ECO:0000313" key="2">
    <source>
        <dbReference type="EMBL" id="ACZ28616.1"/>
    </source>
</evidence>
<dbReference type="PROSITE" id="PS50994">
    <property type="entry name" value="INTEGRASE"/>
    <property type="match status" value="1"/>
</dbReference>
<dbReference type="SUPFAM" id="SSF53098">
    <property type="entry name" value="Ribonuclease H-like"/>
    <property type="match status" value="1"/>
</dbReference>
<dbReference type="InterPro" id="IPR012337">
    <property type="entry name" value="RNaseH-like_sf"/>
</dbReference>